<dbReference type="Gene3D" id="3.90.550.20">
    <property type="match status" value="1"/>
</dbReference>
<dbReference type="PhylomeDB" id="A0A0G4G8I6"/>
<feature type="transmembrane region" description="Helical" evidence="1">
    <location>
        <begin position="12"/>
        <end position="31"/>
    </location>
</feature>
<evidence type="ECO:0000256" key="1">
    <source>
        <dbReference type="SAM" id="Phobius"/>
    </source>
</evidence>
<dbReference type="EMBL" id="CDMZ01000987">
    <property type="protein sequence ID" value="CEM25192.1"/>
    <property type="molecule type" value="Genomic_DNA"/>
</dbReference>
<keyword evidence="1" id="KW-0812">Transmembrane</keyword>
<dbReference type="PANTHER" id="PTHR31834">
    <property type="entry name" value="INITIATION-SPECIFIC ALPHA-1,6-MANNOSYLTRANSFERASE"/>
    <property type="match status" value="1"/>
</dbReference>
<dbReference type="GO" id="GO:0006487">
    <property type="term" value="P:protein N-linked glycosylation"/>
    <property type="evidence" value="ECO:0007669"/>
    <property type="project" value="TreeGrafter"/>
</dbReference>
<dbReference type="InterPro" id="IPR007577">
    <property type="entry name" value="GlycoTrfase_DXD_sugar-bd_CS"/>
</dbReference>
<evidence type="ECO:0000313" key="2">
    <source>
        <dbReference type="EMBL" id="CEM25192.1"/>
    </source>
</evidence>
<accession>A0A0G4G8I6</accession>
<dbReference type="AlphaFoldDB" id="A0A0G4G8I6"/>
<dbReference type="InterPro" id="IPR039367">
    <property type="entry name" value="Och1-like"/>
</dbReference>
<evidence type="ECO:0008006" key="3">
    <source>
        <dbReference type="Google" id="ProtNLM"/>
    </source>
</evidence>
<name>A0A0G4G8I6_9ALVE</name>
<protein>
    <recommendedName>
        <fullName evidence="3">Alpha 1,4-glycosyltransferase domain-containing protein</fullName>
    </recommendedName>
</protein>
<dbReference type="GO" id="GO:0000136">
    <property type="term" value="C:mannan polymerase complex"/>
    <property type="evidence" value="ECO:0007669"/>
    <property type="project" value="TreeGrafter"/>
</dbReference>
<dbReference type="InterPro" id="IPR029044">
    <property type="entry name" value="Nucleotide-diphossugar_trans"/>
</dbReference>
<dbReference type="PANTHER" id="PTHR31834:SF1">
    <property type="entry name" value="INITIATION-SPECIFIC ALPHA-1,6-MANNOSYLTRANSFERASE"/>
    <property type="match status" value="1"/>
</dbReference>
<proteinExistence type="predicted"/>
<keyword evidence="1" id="KW-0472">Membrane</keyword>
<dbReference type="Pfam" id="PF04488">
    <property type="entry name" value="Gly_transf_sug"/>
    <property type="match status" value="1"/>
</dbReference>
<dbReference type="GO" id="GO:0000009">
    <property type="term" value="F:alpha-1,6-mannosyltransferase activity"/>
    <property type="evidence" value="ECO:0007669"/>
    <property type="project" value="InterPro"/>
</dbReference>
<gene>
    <name evidence="2" type="ORF">Cvel_20771</name>
</gene>
<organism evidence="2">
    <name type="scientific">Chromera velia CCMP2878</name>
    <dbReference type="NCBI Taxonomy" id="1169474"/>
    <lineage>
        <taxon>Eukaryota</taxon>
        <taxon>Sar</taxon>
        <taxon>Alveolata</taxon>
        <taxon>Colpodellida</taxon>
        <taxon>Chromeraceae</taxon>
        <taxon>Chromera</taxon>
    </lineage>
</organism>
<reference evidence="2" key="1">
    <citation type="submission" date="2014-11" db="EMBL/GenBank/DDBJ databases">
        <authorList>
            <person name="Otto D Thomas"/>
            <person name="Naeem Raeece"/>
        </authorList>
    </citation>
    <scope>NUCLEOTIDE SEQUENCE</scope>
</reference>
<sequence>MRISWSRRLLPYAVIVVGCVVIILVNRFMFWRSIPSQDDARNDPQLSGLYADPLEQSRFLYNFGFFMDGKQMDSEARWIVERNARVSGLPYIIIGPSEAERDLAEAEQDVPGITAAYESVPVGVARSDICRLVSVYVRGGFYLDLDVYLESRPPISKIFADVYVEHIAKSVPTEGVFGEKYTTRMANFAFSAPPKHPFFREVLQEVARRCRVAREQSLFSSDKAILWITGPDVITNVAHETNSSHVVRIHDPKVRSRMFTHLYDGSWRTEEKGTIRGKWLHNLLVPLGLRWLLGRG</sequence>
<dbReference type="SUPFAM" id="SSF53448">
    <property type="entry name" value="Nucleotide-diphospho-sugar transferases"/>
    <property type="match status" value="1"/>
</dbReference>
<dbReference type="VEuPathDB" id="CryptoDB:Cvel_20771"/>
<keyword evidence="1" id="KW-1133">Transmembrane helix</keyword>
<dbReference type="PROSITE" id="PS51257">
    <property type="entry name" value="PROKAR_LIPOPROTEIN"/>
    <property type="match status" value="1"/>
</dbReference>